<evidence type="ECO:0000313" key="10">
    <source>
        <dbReference type="Proteomes" id="UP000035722"/>
    </source>
</evidence>
<reference evidence="10" key="1">
    <citation type="journal article" date="2014" name="Genome Announc.">
        <title>Genome Sequence of Arthrobacter siccitolerans 4J27, a Xeroprotectant-Producing Desiccation-Tolerant Microorganism.</title>
        <authorList>
            <person name="Manzanera M."/>
            <person name="Santa-Cruz-Calvo L."/>
            <person name="Vilchez J.I."/>
            <person name="Garcia-Fontana C."/>
            <person name="Silva-Castro G.A."/>
            <person name="Calvo C."/>
            <person name="Gonzalez-Lopez J."/>
        </authorList>
    </citation>
    <scope>NUCLEOTIDE SEQUENCE [LARGE SCALE GENOMIC DNA]</scope>
    <source>
        <strain evidence="10">4J27</strain>
    </source>
</reference>
<dbReference type="InterPro" id="IPR050366">
    <property type="entry name" value="BP-dependent_transpt_permease"/>
</dbReference>
<feature type="transmembrane region" description="Helical" evidence="7">
    <location>
        <begin position="94"/>
        <end position="120"/>
    </location>
</feature>
<feature type="transmembrane region" description="Helical" evidence="7">
    <location>
        <begin position="41"/>
        <end position="64"/>
    </location>
</feature>
<keyword evidence="6 7" id="KW-0472">Membrane</keyword>
<dbReference type="InterPro" id="IPR035906">
    <property type="entry name" value="MetI-like_sf"/>
</dbReference>
<proteinExistence type="inferred from homology"/>
<keyword evidence="5 7" id="KW-1133">Transmembrane helix</keyword>
<dbReference type="STRING" id="861266.ARTSIC4J27_4204"/>
<evidence type="ECO:0000256" key="4">
    <source>
        <dbReference type="ARBA" id="ARBA00022692"/>
    </source>
</evidence>
<keyword evidence="2 7" id="KW-0813">Transport</keyword>
<evidence type="ECO:0000256" key="3">
    <source>
        <dbReference type="ARBA" id="ARBA00022475"/>
    </source>
</evidence>
<feature type="domain" description="ABC transmembrane type-1" evidence="8">
    <location>
        <begin position="98"/>
        <end position="287"/>
    </location>
</feature>
<keyword evidence="3" id="KW-1003">Cell membrane</keyword>
<feature type="transmembrane region" description="Helical" evidence="7">
    <location>
        <begin position="262"/>
        <end position="283"/>
    </location>
</feature>
<dbReference type="OrthoDB" id="9812701at2"/>
<dbReference type="Gene3D" id="1.10.3720.10">
    <property type="entry name" value="MetI-like"/>
    <property type="match status" value="1"/>
</dbReference>
<dbReference type="PANTHER" id="PTHR43386:SF25">
    <property type="entry name" value="PEPTIDE ABC TRANSPORTER PERMEASE PROTEIN"/>
    <property type="match status" value="1"/>
</dbReference>
<dbReference type="Proteomes" id="UP000035722">
    <property type="component" value="Unassembled WGS sequence"/>
</dbReference>
<evidence type="ECO:0000256" key="1">
    <source>
        <dbReference type="ARBA" id="ARBA00004651"/>
    </source>
</evidence>
<protein>
    <submittedName>
        <fullName evidence="9">Binding--dependent transport system inner membrane component family protein</fullName>
    </submittedName>
</protein>
<evidence type="ECO:0000313" key="9">
    <source>
        <dbReference type="EMBL" id="CCQ48202.1"/>
    </source>
</evidence>
<dbReference type="PANTHER" id="PTHR43386">
    <property type="entry name" value="OLIGOPEPTIDE TRANSPORT SYSTEM PERMEASE PROTEIN APPC"/>
    <property type="match status" value="1"/>
</dbReference>
<feature type="transmembrane region" description="Helical" evidence="7">
    <location>
        <begin position="161"/>
        <end position="180"/>
    </location>
</feature>
<dbReference type="RefSeq" id="WP_050057012.1">
    <property type="nucleotide sequence ID" value="NZ_CAQI01000059.1"/>
</dbReference>
<dbReference type="InterPro" id="IPR000515">
    <property type="entry name" value="MetI-like"/>
</dbReference>
<name>A0A024H8J1_9MICC</name>
<comment type="subcellular location">
    <subcellularLocation>
        <location evidence="1 7">Cell membrane</location>
        <topology evidence="1 7">Multi-pass membrane protein</topology>
    </subcellularLocation>
</comment>
<gene>
    <name evidence="9" type="primary">dppC-1</name>
    <name evidence="9" type="ORF">ARTSIC4J27_4204</name>
</gene>
<dbReference type="GO" id="GO:0055085">
    <property type="term" value="P:transmembrane transport"/>
    <property type="evidence" value="ECO:0007669"/>
    <property type="project" value="InterPro"/>
</dbReference>
<dbReference type="GO" id="GO:0005886">
    <property type="term" value="C:plasma membrane"/>
    <property type="evidence" value="ECO:0007669"/>
    <property type="project" value="UniProtKB-SubCell"/>
</dbReference>
<dbReference type="Pfam" id="PF00528">
    <property type="entry name" value="BPD_transp_1"/>
    <property type="match status" value="1"/>
</dbReference>
<evidence type="ECO:0000259" key="8">
    <source>
        <dbReference type="PROSITE" id="PS50928"/>
    </source>
</evidence>
<dbReference type="EMBL" id="CAQI01000059">
    <property type="protein sequence ID" value="CCQ48202.1"/>
    <property type="molecule type" value="Genomic_DNA"/>
</dbReference>
<accession>A0A024H8J1</accession>
<dbReference type="CDD" id="cd06261">
    <property type="entry name" value="TM_PBP2"/>
    <property type="match status" value="1"/>
</dbReference>
<feature type="transmembrane region" description="Helical" evidence="7">
    <location>
        <begin position="132"/>
        <end position="155"/>
    </location>
</feature>
<keyword evidence="10" id="KW-1185">Reference proteome</keyword>
<evidence type="ECO:0000256" key="6">
    <source>
        <dbReference type="ARBA" id="ARBA00023136"/>
    </source>
</evidence>
<keyword evidence="4 7" id="KW-0812">Transmembrane</keyword>
<dbReference type="SUPFAM" id="SSF161098">
    <property type="entry name" value="MetI-like"/>
    <property type="match status" value="1"/>
</dbReference>
<feature type="transmembrane region" description="Helical" evidence="7">
    <location>
        <begin position="223"/>
        <end position="242"/>
    </location>
</feature>
<dbReference type="PROSITE" id="PS50928">
    <property type="entry name" value="ABC_TM1"/>
    <property type="match status" value="1"/>
</dbReference>
<comment type="similarity">
    <text evidence="7">Belongs to the binding-protein-dependent transport system permease family.</text>
</comment>
<comment type="caution">
    <text evidence="9">The sequence shown here is derived from an EMBL/GenBank/DDBJ whole genome shotgun (WGS) entry which is preliminary data.</text>
</comment>
<evidence type="ECO:0000256" key="7">
    <source>
        <dbReference type="RuleBase" id="RU363032"/>
    </source>
</evidence>
<dbReference type="AlphaFoldDB" id="A0A024H8J1"/>
<sequence length="299" mass="30739">MTTLSKNASTTSSTRPVPLRRAGRALRNVLRLATGTVSGRFGVAAMAVILIVVIVGPFLAPYGITEVVGRPFAPLNATYLLGTDYLGRDVLSRFLHGGATLIMLSLLAPLISLIIGGLVGTLAGSIGGRVDLVITWIVDVVLSLPSMILALLILASLGTGPGPSLVALTVVLVPGAIRVARAATLDAASSDYVEAALARGENRLAVAVREILPNTRSVLAADFGARVGYAALIYAGLSFLGVGQSPPAADWGLMINENRIGLLTQPISVVVPAVAIALFTVSVTTVSDSIARSVGGRTR</sequence>
<organism evidence="9 10">
    <name type="scientific">Pseudarthrobacter siccitolerans</name>
    <dbReference type="NCBI Taxonomy" id="861266"/>
    <lineage>
        <taxon>Bacteria</taxon>
        <taxon>Bacillati</taxon>
        <taxon>Actinomycetota</taxon>
        <taxon>Actinomycetes</taxon>
        <taxon>Micrococcales</taxon>
        <taxon>Micrococcaceae</taxon>
        <taxon>Pseudarthrobacter</taxon>
    </lineage>
</organism>
<evidence type="ECO:0000256" key="5">
    <source>
        <dbReference type="ARBA" id="ARBA00022989"/>
    </source>
</evidence>
<evidence type="ECO:0000256" key="2">
    <source>
        <dbReference type="ARBA" id="ARBA00022448"/>
    </source>
</evidence>